<keyword evidence="2" id="KW-0732">Signal</keyword>
<dbReference type="GO" id="GO:0008643">
    <property type="term" value="P:carbohydrate transport"/>
    <property type="evidence" value="ECO:0007669"/>
    <property type="project" value="InterPro"/>
</dbReference>
<dbReference type="GO" id="GO:0015288">
    <property type="term" value="F:porin activity"/>
    <property type="evidence" value="ECO:0007669"/>
    <property type="project" value="InterPro"/>
</dbReference>
<accession>A0A948X2V0</accession>
<evidence type="ECO:0000256" key="2">
    <source>
        <dbReference type="RuleBase" id="RU363072"/>
    </source>
</evidence>
<proteinExistence type="inferred from homology"/>
<evidence type="ECO:0000313" key="3">
    <source>
        <dbReference type="EMBL" id="MBU3855991.1"/>
    </source>
</evidence>
<protein>
    <submittedName>
        <fullName evidence="3">Carbohydrate porin</fullName>
    </submittedName>
</protein>
<dbReference type="Proteomes" id="UP000784286">
    <property type="component" value="Unassembled WGS sequence"/>
</dbReference>
<evidence type="ECO:0000313" key="4">
    <source>
        <dbReference type="Proteomes" id="UP000784286"/>
    </source>
</evidence>
<feature type="signal peptide" evidence="2">
    <location>
        <begin position="1"/>
        <end position="19"/>
    </location>
</feature>
<dbReference type="InterPro" id="IPR007049">
    <property type="entry name" value="Carb-sel_porin_OprB"/>
</dbReference>
<dbReference type="AlphaFoldDB" id="A0A948X2V0"/>
<organism evidence="3 4">
    <name type="scientific">Candidatus Phocaeicola excrementipullorum</name>
    <dbReference type="NCBI Taxonomy" id="2838731"/>
    <lineage>
        <taxon>Bacteria</taxon>
        <taxon>Pseudomonadati</taxon>
        <taxon>Bacteroidota</taxon>
        <taxon>Bacteroidia</taxon>
        <taxon>Bacteroidales</taxon>
        <taxon>Bacteroidaceae</taxon>
        <taxon>Phocaeicola</taxon>
    </lineage>
</organism>
<sequence>MKKLTTLLSCLLCVCCSYGQSRVSWGVTAMTEGNWNMSDGKTAWVNYLEADLNVALWKGAQFEGAAIATYAAGKLVENSLLGYSNIYTDENKPFRLIQASIGQRIGSLLYLSVGLRNIDIDYFTTPSTSFFTAPADADFPIISNNYPVATFPMSAIGGHLEVYPFEGFVAKVSVYNGVAHETFDTQFHFRPSAEGLFSIGSLSYEYKTKGEHSANYTLGYVYGKIPGEGAEASFDRKTGLWGLVEQPFLHWRGTQWCLLLQGAVMTRHTSGTHGYWGAGLTVNGISNRKMMAGFAVNRMHDHLEGNEVGMEHTWLVPLNNWLSIQPALHFIYSHHRKDVVGLLRLSVSLGNL</sequence>
<reference evidence="3" key="1">
    <citation type="journal article" date="2021" name="PeerJ">
        <title>Extensive microbial diversity within the chicken gut microbiome revealed by metagenomics and culture.</title>
        <authorList>
            <person name="Gilroy R."/>
            <person name="Ravi A."/>
            <person name="Getino M."/>
            <person name="Pursley I."/>
            <person name="Horton D.L."/>
            <person name="Alikhan N.F."/>
            <person name="Baker D."/>
            <person name="Gharbi K."/>
            <person name="Hall N."/>
            <person name="Watson M."/>
            <person name="Adriaenssens E.M."/>
            <person name="Foster-Nyarko E."/>
            <person name="Jarju S."/>
            <person name="Secka A."/>
            <person name="Antonio M."/>
            <person name="Oren A."/>
            <person name="Chaudhuri R.R."/>
            <person name="La Ragione R."/>
            <person name="Hildebrand F."/>
            <person name="Pallen M.J."/>
        </authorList>
    </citation>
    <scope>NUCLEOTIDE SEQUENCE</scope>
    <source>
        <strain evidence="3">8470</strain>
    </source>
</reference>
<dbReference type="Gene3D" id="2.40.160.180">
    <property type="entry name" value="Carbohydrate-selective porin OprB"/>
    <property type="match status" value="1"/>
</dbReference>
<feature type="chain" id="PRO_5041013890" evidence="2">
    <location>
        <begin position="20"/>
        <end position="352"/>
    </location>
</feature>
<comment type="similarity">
    <text evidence="1 2">Belongs to the OprB family.</text>
</comment>
<dbReference type="EMBL" id="JAHLFJ010000050">
    <property type="protein sequence ID" value="MBU3855991.1"/>
    <property type="molecule type" value="Genomic_DNA"/>
</dbReference>
<comment type="caution">
    <text evidence="3">The sequence shown here is derived from an EMBL/GenBank/DDBJ whole genome shotgun (WGS) entry which is preliminary data.</text>
</comment>
<reference evidence="3" key="2">
    <citation type="submission" date="2021-04" db="EMBL/GenBank/DDBJ databases">
        <authorList>
            <person name="Gilroy R."/>
        </authorList>
    </citation>
    <scope>NUCLEOTIDE SEQUENCE</scope>
    <source>
        <strain evidence="3">8470</strain>
    </source>
</reference>
<dbReference type="Pfam" id="PF04966">
    <property type="entry name" value="OprB"/>
    <property type="match status" value="1"/>
</dbReference>
<gene>
    <name evidence="3" type="ORF">H9928_05460</name>
</gene>
<evidence type="ECO:0000256" key="1">
    <source>
        <dbReference type="ARBA" id="ARBA00008769"/>
    </source>
</evidence>
<dbReference type="GO" id="GO:0016020">
    <property type="term" value="C:membrane"/>
    <property type="evidence" value="ECO:0007669"/>
    <property type="project" value="InterPro"/>
</dbReference>
<name>A0A948X2V0_9BACT</name>
<dbReference type="InterPro" id="IPR038673">
    <property type="entry name" value="OprB_sf"/>
</dbReference>